<comment type="caution">
    <text evidence="2">The sequence shown here is derived from an EMBL/GenBank/DDBJ whole genome shotgun (WGS) entry which is preliminary data.</text>
</comment>
<gene>
    <name evidence="2" type="ORF">VNO77_22490</name>
</gene>
<organism evidence="2 3">
    <name type="scientific">Canavalia gladiata</name>
    <name type="common">Sword bean</name>
    <name type="synonym">Dolichos gladiatus</name>
    <dbReference type="NCBI Taxonomy" id="3824"/>
    <lineage>
        <taxon>Eukaryota</taxon>
        <taxon>Viridiplantae</taxon>
        <taxon>Streptophyta</taxon>
        <taxon>Embryophyta</taxon>
        <taxon>Tracheophyta</taxon>
        <taxon>Spermatophyta</taxon>
        <taxon>Magnoliopsida</taxon>
        <taxon>eudicotyledons</taxon>
        <taxon>Gunneridae</taxon>
        <taxon>Pentapetalae</taxon>
        <taxon>rosids</taxon>
        <taxon>fabids</taxon>
        <taxon>Fabales</taxon>
        <taxon>Fabaceae</taxon>
        <taxon>Papilionoideae</taxon>
        <taxon>50 kb inversion clade</taxon>
        <taxon>NPAAA clade</taxon>
        <taxon>indigoferoid/millettioid clade</taxon>
        <taxon>Phaseoleae</taxon>
        <taxon>Canavalia</taxon>
    </lineage>
</organism>
<evidence type="ECO:0000313" key="2">
    <source>
        <dbReference type="EMBL" id="KAK7328385.1"/>
    </source>
</evidence>
<sequence>MLSHPEKPGTRSTVPDTSVELHEQNSYGGVRFIEQGTNTHLKHGMSSVGCKWDAVAGAPLFELVVTAFEPQVPPFDLCPLIKSLSNAN</sequence>
<accession>A0AAN9Q821</accession>
<dbReference type="EMBL" id="JAYMYQ010000005">
    <property type="protein sequence ID" value="KAK7328385.1"/>
    <property type="molecule type" value="Genomic_DNA"/>
</dbReference>
<name>A0AAN9Q821_CANGL</name>
<dbReference type="Proteomes" id="UP001367508">
    <property type="component" value="Unassembled WGS sequence"/>
</dbReference>
<feature type="region of interest" description="Disordered" evidence="1">
    <location>
        <begin position="1"/>
        <end position="20"/>
    </location>
</feature>
<proteinExistence type="predicted"/>
<protein>
    <submittedName>
        <fullName evidence="2">Uncharacterized protein</fullName>
    </submittedName>
</protein>
<reference evidence="2 3" key="1">
    <citation type="submission" date="2024-01" db="EMBL/GenBank/DDBJ databases">
        <title>The genomes of 5 underutilized Papilionoideae crops provide insights into root nodulation and disease resistanc.</title>
        <authorList>
            <person name="Jiang F."/>
        </authorList>
    </citation>
    <scope>NUCLEOTIDE SEQUENCE [LARGE SCALE GENOMIC DNA]</scope>
    <source>
        <strain evidence="2">LVBAO_FW01</strain>
        <tissue evidence="2">Leaves</tissue>
    </source>
</reference>
<dbReference type="AlphaFoldDB" id="A0AAN9Q821"/>
<evidence type="ECO:0000313" key="3">
    <source>
        <dbReference type="Proteomes" id="UP001367508"/>
    </source>
</evidence>
<keyword evidence="3" id="KW-1185">Reference proteome</keyword>
<evidence type="ECO:0000256" key="1">
    <source>
        <dbReference type="SAM" id="MobiDB-lite"/>
    </source>
</evidence>